<dbReference type="InterPro" id="IPR048467">
    <property type="entry name" value="MACPF_D3"/>
</dbReference>
<proteinExistence type="predicted"/>
<dbReference type="AlphaFoldDB" id="A0A078S174"/>
<protein>
    <submittedName>
        <fullName evidence="2">MAC/Perforin domain protein</fullName>
    </submittedName>
</protein>
<evidence type="ECO:0000313" key="2">
    <source>
        <dbReference type="EMBL" id="KDS51394.1"/>
    </source>
</evidence>
<dbReference type="RefSeq" id="WP_005836165.1">
    <property type="nucleotide sequence ID" value="NZ_JNHN01000170.1"/>
</dbReference>
<comment type="caution">
    <text evidence="2">The sequence shown here is derived from an EMBL/GenBank/DDBJ whole genome shotgun (WGS) entry which is preliminary data.</text>
</comment>
<dbReference type="GeneID" id="29793489"/>
<dbReference type="Pfam" id="PF20779">
    <property type="entry name" value="MACPF_D2"/>
    <property type="match status" value="1"/>
</dbReference>
<name>A0A078S174_BACUN</name>
<sequence length="557" mass="62444">MNKLHFTALSLCLMAIGCTNDESFYEQSEIDDNGVVVLQERNAALPKEIRTRPVILEDKTATRAVNESGGIIGNSDVLLGYSYSIGNSILGDYENVISPVIDLMKVKEYGSDYITGRSLQVYMSERFSYSDYNSYESKLSQTKKVASGFQLNLGLFKLGRKKKTEETFKSELTSSQKVVYGELNLMLKNSSFNLQASDGARKFYARECLSPVFLRNLYSSTLGNILDTYGECILTGYITGGKACALYTGLSRNGSSSTSKETGMEKSIDASFSWKKNSVSGDFQFGKGNFNYESSEYNMEQLYTKMWIYGGDPVGLSMNSAENLVNINFDLAPWVASLSDSKKHTIIDITDNGLYPLSAFVIEENFKKRLDATTSNLLEKYPSFVEPHIEIMRVFERYSSSNEALYDVVAVLFTRQGDRIVLRSGNASTASDAELRQNENATVFSQKALNIKTQKQNFYELRISSNSVTRLNPKIGNPLCIDLPKVNEANMYTYTNPRTGIQYIYDTENKIAFSHYTDDLDGDWILDDYGIRSWVESLPTKSISMATLANSYRIIGL</sequence>
<dbReference type="Proteomes" id="UP000028013">
    <property type="component" value="Unassembled WGS sequence"/>
</dbReference>
<dbReference type="PROSITE" id="PS51257">
    <property type="entry name" value="PROKAR_LIPOPROTEIN"/>
    <property type="match status" value="1"/>
</dbReference>
<accession>A0A078S174</accession>
<gene>
    <name evidence="2" type="ORF">M094_0706</name>
</gene>
<dbReference type="PROSITE" id="PS51412">
    <property type="entry name" value="MACPF_2"/>
    <property type="match status" value="1"/>
</dbReference>
<evidence type="ECO:0000313" key="3">
    <source>
        <dbReference type="Proteomes" id="UP000028013"/>
    </source>
</evidence>
<dbReference type="Pfam" id="PF01823">
    <property type="entry name" value="MACPF"/>
    <property type="match status" value="1"/>
</dbReference>
<dbReference type="PATRIC" id="fig|1339349.3.peg.1954"/>
<dbReference type="InterPro" id="IPR020864">
    <property type="entry name" value="MACPF"/>
</dbReference>
<dbReference type="InterPro" id="IPR048468">
    <property type="entry name" value="MACPF_D2"/>
</dbReference>
<dbReference type="Gene3D" id="3.30.160.840">
    <property type="match status" value="1"/>
</dbReference>
<dbReference type="Pfam" id="PF20785">
    <property type="entry name" value="MACPF_D3"/>
    <property type="match status" value="1"/>
</dbReference>
<reference evidence="2 3" key="1">
    <citation type="submission" date="2014-04" db="EMBL/GenBank/DDBJ databases">
        <authorList>
            <person name="Sears C."/>
            <person name="Carroll K."/>
            <person name="Sack B.R."/>
            <person name="Qadri F."/>
            <person name="Myers L.L."/>
            <person name="Chung G.-T."/>
            <person name="Escheverria P."/>
            <person name="Fraser C.M."/>
            <person name="Sadzewicz L."/>
            <person name="Shefchek K.A."/>
            <person name="Tallon L."/>
            <person name="Das S.P."/>
            <person name="Daugherty S."/>
            <person name="Mongodin E.F."/>
        </authorList>
    </citation>
    <scope>NUCLEOTIDE SEQUENCE [LARGE SCALE GENOMIC DNA]</scope>
    <source>
        <strain evidence="2 3">3978 T3 ii</strain>
    </source>
</reference>
<evidence type="ECO:0000259" key="1">
    <source>
        <dbReference type="PROSITE" id="PS51412"/>
    </source>
</evidence>
<dbReference type="EMBL" id="JNHN01000170">
    <property type="protein sequence ID" value="KDS51394.1"/>
    <property type="molecule type" value="Genomic_DNA"/>
</dbReference>
<dbReference type="Gene3D" id="3.30.420.400">
    <property type="match status" value="1"/>
</dbReference>
<organism evidence="2 3">
    <name type="scientific">Bacteroides uniformis str. 3978 T3 ii</name>
    <dbReference type="NCBI Taxonomy" id="1339349"/>
    <lineage>
        <taxon>Bacteria</taxon>
        <taxon>Pseudomonadati</taxon>
        <taxon>Bacteroidota</taxon>
        <taxon>Bacteroidia</taxon>
        <taxon>Bacteroidales</taxon>
        <taxon>Bacteroidaceae</taxon>
        <taxon>Bacteroides</taxon>
    </lineage>
</organism>
<feature type="domain" description="MACPF" evidence="1">
    <location>
        <begin position="44"/>
        <end position="392"/>
    </location>
</feature>